<proteinExistence type="evidence at protein level"/>
<feature type="chain" id="PRO_5010826630" evidence="6">
    <location>
        <begin position="18"/>
        <end position="1556"/>
    </location>
</feature>
<dbReference type="PROSITE" id="PS51233">
    <property type="entry name" value="VWFD"/>
    <property type="match status" value="1"/>
</dbReference>
<keyword evidence="3 5" id="KW-1015">Disulfide bond</keyword>
<reference evidence="10" key="2">
    <citation type="submission" date="2020-05" db="UniProtKB">
        <authorList>
            <consortium name="EnsemblMetazoa"/>
        </authorList>
    </citation>
    <scope>IDENTIFICATION</scope>
    <source>
        <strain evidence="10">wikel</strain>
    </source>
</reference>
<dbReference type="FunFam" id="1.25.10.20:FF:000012">
    <property type="entry name" value="Hemelipoglyco-carrier protein CP3"/>
    <property type="match status" value="1"/>
</dbReference>
<dbReference type="InterPro" id="IPR001846">
    <property type="entry name" value="VWF_type-D"/>
</dbReference>
<dbReference type="Gene3D" id="1.25.10.20">
    <property type="entry name" value="Vitellinogen, superhelical"/>
    <property type="match status" value="1"/>
</dbReference>
<feature type="domain" description="Vitellogenin" evidence="7">
    <location>
        <begin position="18"/>
        <end position="692"/>
    </location>
</feature>
<evidence type="ECO:0000313" key="10">
    <source>
        <dbReference type="EnsemblMetazoa" id="ISCW021709-PA"/>
    </source>
</evidence>
<feature type="disulfide bond" evidence="5">
    <location>
        <begin position="202"/>
        <end position="205"/>
    </location>
</feature>
<protein>
    <submittedName>
        <fullName evidence="9">Hemelipoglycoprotein, putative</fullName>
    </submittedName>
</protein>
<dbReference type="EnsemblMetazoa" id="ISCW021709-RA">
    <property type="protein sequence ID" value="ISCW021709-PA"/>
    <property type="gene ID" value="ISCW021709"/>
</dbReference>
<keyword evidence="12" id="KW-1267">Proteomics identification</keyword>
<dbReference type="InterPro" id="IPR015255">
    <property type="entry name" value="Vitellinogen_open_b-sht"/>
</dbReference>
<keyword evidence="1 6" id="KW-0732">Signal</keyword>
<dbReference type="InterPro" id="IPR015816">
    <property type="entry name" value="Vitellinogen_b-sht_N"/>
</dbReference>
<dbReference type="PANTHER" id="PTHR23345:SF15">
    <property type="entry name" value="VITELLOGENIN 1-RELATED"/>
    <property type="match status" value="1"/>
</dbReference>
<evidence type="ECO:0000256" key="4">
    <source>
        <dbReference type="ARBA" id="ARBA00023180"/>
    </source>
</evidence>
<evidence type="ECO:0000256" key="3">
    <source>
        <dbReference type="ARBA" id="ARBA00023157"/>
    </source>
</evidence>
<name>B7Q406_IXOSC</name>
<evidence type="ECO:0000256" key="1">
    <source>
        <dbReference type="ARBA" id="ARBA00022729"/>
    </source>
</evidence>
<dbReference type="SUPFAM" id="SSF48431">
    <property type="entry name" value="Lipovitellin-phosvitin complex, superhelical domain"/>
    <property type="match status" value="1"/>
</dbReference>
<keyword evidence="4" id="KW-0325">Glycoprotein</keyword>
<dbReference type="Proteomes" id="UP000001555">
    <property type="component" value="Unassembled WGS sequence"/>
</dbReference>
<gene>
    <name evidence="9" type="ORF">IscW_ISCW021709</name>
</gene>
<evidence type="ECO:0000256" key="6">
    <source>
        <dbReference type="SAM" id="SignalP"/>
    </source>
</evidence>
<dbReference type="FunFam" id="2.30.230.10:FF:000013">
    <property type="entry name" value="Hemelipoglyco-carrier protein CP3"/>
    <property type="match status" value="1"/>
</dbReference>
<dbReference type="HOGENOM" id="CLU_002920_1_0_1"/>
<dbReference type="VEuPathDB" id="VectorBase:ISCI021709"/>
<dbReference type="Gene3D" id="2.30.230.10">
    <property type="entry name" value="Lipovitellin, beta-sheet shell regions, chain A"/>
    <property type="match status" value="1"/>
</dbReference>
<sequence>MRVPYVLPVLFLAAASAFEVGKDYVYHYNGKLQVYNPEQPLQSSGFAFQSKVVAQPRPDHTHFKIIDFEVDTFNGEHVHLSDHQFHYHSTDALKQFIERPFAGKFSEGKLEAAELGKSEPMWSQNIKKGVLSVFQLDLVKGRHDDPHAKQFYVKEDGLHGNCDTLYVVAEKEGHLEVTKIKNLEKCDKDHFAIYGRIKAHECVDCEAQESHPLVATAQVKYRLDGTPEHYVIDHACATSETVLRPYGKGKTFVVQLNRTLDLEEVHDANTDTQLPEDLERVDHLSQTLPVGDHVETLQDLKKVNHFVDYFQLTNNKEKFVAGLNHLAALEYEDDDVKDVHGKESGGLQFLVLFNALSTLHFEDVVQVYEQAVASAPEASQSHVKRLFLDLLSAAGTNPQVAFGLQLVKEDKLSDDEAEHFFTKLALNLKENSPALLTELAEVCEHVKPKRQVWVNCQLALSILAGQEGCVRAKTDKEHDEGFCKPSLVSHFFNYSVKPEDKKDQPEYKRTAYIKAAGNLATRGAVHYLERFISDTNQPEYTRAAAFWALRRAGSKHPELVRDIALPVYKNKSESSYLRIAAFTAVMKTHPDLYLLKYIGHNIIDDPSDQVASYVTSLFRSFEKSKYPCHQSLAQHLRYVVPMWNDVYRFSKPPDYTKSHVHLSSGYDPKYDYGGATSFGMVRADDSYLPRDVYVSVKDYMSGHSLSTATLWFENWGMDKLLNHVVGPQPGSSKNLWNVFGRRRFTRDASAKELKEVEDALPVTDREYDHVYGRLNLDLFGHAIDSWEFDEDLLKEVGKEDGEGKCLESLKLLILTDRLRKHKPGTKLKNLLGQVQRKKNFYLSTDIIFVAPTEVGVPIFFDFKQAEFTYINRKKFSVDQTEDAKFTFDVQRHYVHESRGYTMVGVGLTFNKTSLGTGSDVQTIFNLPIDLHLTVDPIHKTLSLKRPLSLPWNVLNHHFRPFTFTMPYDIATDVSHAVTTLEQPQYPLYNKEEVTEIDHTYLTDVFGYGLNVKGSLLSKGLKKGLHDFWYESDCRQRYYYALMNPEWHPRELQFTVVPAEHDATTEVEVDLGYKFLEPDDARESHFPVQDNVGGDAEVPSTHVLSLDYTLKGSKERKASAELRYSFTKDNLKHKVQFFYDRTPFHPKEQVHTKVCMDVTSKFPKPEWSKLKNLAVFHEGKDLESELNLHYGSNCVDQSSITFKGKYTHTDDEERQIRENAEGKPRGINRMDKYNLRDPFNKCTEHQKRGVPLNLYCMKYLYYTSRLGKFTTDVEYKNLKPLLPMLTKYYKKVHPEGGFLSTVVSHFHGPNGKLHVVSQVPPVQDYADIVVTTEDGHSHNHSHVPLYSHLLEPRIMFSTLGYSNMAHYISYYKQKYCDLQGQSVRTFDNVVVQLPETDCYKVVAKDCSPNKRFTVLARATGNAELPKALKAFIQTTQVELLPVAEDSGLVLRVDGNRVPLTPGVPYSHTAHDAELFTVTLENKYFEVTSKPYGLNLGFNGNMLFVQTANFYRGKLCGLCGDYNYDRQHELVGPNLHHYNDTLEFAKSYVVPSSDCTPP</sequence>
<dbReference type="Pfam" id="PF01347">
    <property type="entry name" value="Vitellogenin_N"/>
    <property type="match status" value="1"/>
</dbReference>
<reference evidence="9 11" key="1">
    <citation type="submission" date="2008-03" db="EMBL/GenBank/DDBJ databases">
        <title>Annotation of Ixodes scapularis.</title>
        <authorList>
            <consortium name="Ixodes scapularis Genome Project Consortium"/>
            <person name="Caler E."/>
            <person name="Hannick L.I."/>
            <person name="Bidwell S."/>
            <person name="Joardar V."/>
            <person name="Thiagarajan M."/>
            <person name="Amedeo P."/>
            <person name="Galinsky K.J."/>
            <person name="Schobel S."/>
            <person name="Inman J."/>
            <person name="Hostetler J."/>
            <person name="Miller J."/>
            <person name="Hammond M."/>
            <person name="Megy K."/>
            <person name="Lawson D."/>
            <person name="Kodira C."/>
            <person name="Sutton G."/>
            <person name="Meyer J."/>
            <person name="Hill C.A."/>
            <person name="Birren B."/>
            <person name="Nene V."/>
            <person name="Collins F."/>
            <person name="Alarcon-Chaidez F."/>
            <person name="Wikel S."/>
            <person name="Strausberg R."/>
        </authorList>
    </citation>
    <scope>NUCLEOTIDE SEQUENCE [LARGE SCALE GENOMIC DNA]</scope>
    <source>
        <strain evidence="11">Wikel</strain>
        <strain evidence="9">Wikel colony</strain>
    </source>
</reference>
<dbReference type="PROSITE" id="PS51211">
    <property type="entry name" value="VITELLOGENIN"/>
    <property type="match status" value="1"/>
</dbReference>
<accession>B7Q406</accession>
<dbReference type="InterPro" id="IPR011030">
    <property type="entry name" value="Lipovitellin_superhlx_dom"/>
</dbReference>
<dbReference type="EMBL" id="DS853155">
    <property type="protein sequence ID" value="EEC13578.1"/>
    <property type="molecule type" value="Genomic_DNA"/>
</dbReference>
<dbReference type="SMART" id="SM01169">
    <property type="entry name" value="DUF1943"/>
    <property type="match status" value="1"/>
</dbReference>
<dbReference type="GO" id="GO:0005319">
    <property type="term" value="F:lipid transporter activity"/>
    <property type="evidence" value="ECO:0000318"/>
    <property type="project" value="GO_Central"/>
</dbReference>
<dbReference type="SMART" id="SM00638">
    <property type="entry name" value="LPD_N"/>
    <property type="match status" value="1"/>
</dbReference>
<evidence type="ECO:0007829" key="12">
    <source>
        <dbReference type="PeptideAtlas" id="B7Q406"/>
    </source>
</evidence>
<evidence type="ECO:0000313" key="11">
    <source>
        <dbReference type="Proteomes" id="UP000001555"/>
    </source>
</evidence>
<keyword evidence="2" id="KW-0758">Storage protein</keyword>
<feature type="signal peptide" evidence="6">
    <location>
        <begin position="1"/>
        <end position="17"/>
    </location>
</feature>
<dbReference type="InterPro" id="IPR050733">
    <property type="entry name" value="Vitellogenin/Apolipophorin"/>
</dbReference>
<dbReference type="OrthoDB" id="5956066at2759"/>
<dbReference type="InParanoid" id="B7Q406"/>
<dbReference type="VEuPathDB" id="VectorBase:ISCW021709"/>
<dbReference type="VEuPathDB" id="VectorBase:ISCP_032945"/>
<keyword evidence="11" id="KW-1185">Reference proteome</keyword>
<dbReference type="SMART" id="SM00216">
    <property type="entry name" value="VWD"/>
    <property type="match status" value="1"/>
</dbReference>
<feature type="domain" description="VWFD" evidence="8">
    <location>
        <begin position="1373"/>
        <end position="1554"/>
    </location>
</feature>
<dbReference type="InterPro" id="IPR015819">
    <property type="entry name" value="Lipid_transp_b-sht_shell"/>
</dbReference>
<dbReference type="Pfam" id="PF09172">
    <property type="entry name" value="Vit_open_b-sht"/>
    <property type="match status" value="1"/>
</dbReference>
<dbReference type="PaxDb" id="6945-B7Q406"/>
<evidence type="ECO:0000313" key="9">
    <source>
        <dbReference type="EMBL" id="EEC13578.1"/>
    </source>
</evidence>
<evidence type="ECO:0000256" key="5">
    <source>
        <dbReference type="PROSITE-ProRule" id="PRU00557"/>
    </source>
</evidence>
<dbReference type="InterPro" id="IPR001747">
    <property type="entry name" value="Vitellogenin_N"/>
</dbReference>
<organism>
    <name type="scientific">Ixodes scapularis</name>
    <name type="common">Black-legged tick</name>
    <name type="synonym">Deer tick</name>
    <dbReference type="NCBI Taxonomy" id="6945"/>
    <lineage>
        <taxon>Eukaryota</taxon>
        <taxon>Metazoa</taxon>
        <taxon>Ecdysozoa</taxon>
        <taxon>Arthropoda</taxon>
        <taxon>Chelicerata</taxon>
        <taxon>Arachnida</taxon>
        <taxon>Acari</taxon>
        <taxon>Parasitiformes</taxon>
        <taxon>Ixodida</taxon>
        <taxon>Ixodoidea</taxon>
        <taxon>Ixodidae</taxon>
        <taxon>Ixodinae</taxon>
        <taxon>Ixodes</taxon>
    </lineage>
</organism>
<dbReference type="EMBL" id="ABJB011057607">
    <property type="status" value="NOT_ANNOTATED_CDS"/>
    <property type="molecule type" value="Genomic_DNA"/>
</dbReference>
<evidence type="ECO:0000259" key="7">
    <source>
        <dbReference type="PROSITE" id="PS51211"/>
    </source>
</evidence>
<evidence type="ECO:0000256" key="2">
    <source>
        <dbReference type="ARBA" id="ARBA00022761"/>
    </source>
</evidence>
<dbReference type="PANTHER" id="PTHR23345">
    <property type="entry name" value="VITELLOGENIN-RELATED"/>
    <property type="match status" value="1"/>
</dbReference>
<dbReference type="Pfam" id="PF00094">
    <property type="entry name" value="VWD"/>
    <property type="match status" value="1"/>
</dbReference>
<dbReference type="SUPFAM" id="SSF56968">
    <property type="entry name" value="Lipovitellin-phosvitin complex, beta-sheet shell regions"/>
    <property type="match status" value="2"/>
</dbReference>
<comment type="caution">
    <text evidence="5">Lacks conserved residue(s) required for the propagation of feature annotation.</text>
</comment>
<evidence type="ECO:0000259" key="8">
    <source>
        <dbReference type="PROSITE" id="PS51233"/>
    </source>
</evidence>
<dbReference type="GO" id="GO:0045735">
    <property type="term" value="F:nutrient reservoir activity"/>
    <property type="evidence" value="ECO:0007669"/>
    <property type="project" value="UniProtKB-KW"/>
</dbReference>